<feature type="compositionally biased region" description="Polar residues" evidence="1">
    <location>
        <begin position="172"/>
        <end position="184"/>
    </location>
</feature>
<keyword evidence="3" id="KW-1185">Reference proteome</keyword>
<dbReference type="RefSeq" id="XP_045964289.1">
    <property type="nucleotide sequence ID" value="XM_046101429.1"/>
</dbReference>
<name>A0A9P8UXT6_9PEZI</name>
<comment type="caution">
    <text evidence="2">The sequence shown here is derived from an EMBL/GenBank/DDBJ whole genome shotgun (WGS) entry which is preliminary data.</text>
</comment>
<dbReference type="AlphaFoldDB" id="A0A9P8UXT6"/>
<organism evidence="2 3">
    <name type="scientific">Truncatella angustata</name>
    <dbReference type="NCBI Taxonomy" id="152316"/>
    <lineage>
        <taxon>Eukaryota</taxon>
        <taxon>Fungi</taxon>
        <taxon>Dikarya</taxon>
        <taxon>Ascomycota</taxon>
        <taxon>Pezizomycotina</taxon>
        <taxon>Sordariomycetes</taxon>
        <taxon>Xylariomycetidae</taxon>
        <taxon>Amphisphaeriales</taxon>
        <taxon>Sporocadaceae</taxon>
        <taxon>Truncatella</taxon>
    </lineage>
</organism>
<sequence length="493" mass="54720">MNVQDLTQTLVESFHALANEVQNLNDRQIVLEHKLRYAHEQFQFFSNKYAPAAPEISETLANLQLPPEPDNPSLTSTNSVPLLRRKPADSKHQIALIIREGRRVASSLGNYSRSSHSSRDPDLDTLSRSTMTTATDTILEQDFTVQGKKSDLKCPFSRTPVPLSADEETSRSHTTPDPTPHQSNDPICAAMFEETTNMHAPDQDGASKCPIRYMDQHSPEEIAHYLETHKHDLPRSHEVCLRRYQKNEDHIRKLDAKYGNLVNMVEGLGRIHQPMLPEQDTRPQSEVETGSNERVETWAQAVSATATDDLESEEQAAHDQGRQSHFDRPMKEVRLGESPSRPWGIPVPDFDPPLVDGEAREPPMSPPPAPVQVPSTPAANNGTPSRKAGKCPFDHTKIKANAMTPTMPKLEENKSPEGLGAYPDHHAFTTPATATRKPAQQAATTPPQPTFLNAADIAPPKPGAPQMVFTGPVFIGYPIEQAIQFMQHFQGQQ</sequence>
<accession>A0A9P8UXT6</accession>
<reference evidence="2" key="1">
    <citation type="journal article" date="2021" name="Nat. Commun.">
        <title>Genetic determinants of endophytism in the Arabidopsis root mycobiome.</title>
        <authorList>
            <person name="Mesny F."/>
            <person name="Miyauchi S."/>
            <person name="Thiergart T."/>
            <person name="Pickel B."/>
            <person name="Atanasova L."/>
            <person name="Karlsson M."/>
            <person name="Huettel B."/>
            <person name="Barry K.W."/>
            <person name="Haridas S."/>
            <person name="Chen C."/>
            <person name="Bauer D."/>
            <person name="Andreopoulos W."/>
            <person name="Pangilinan J."/>
            <person name="LaButti K."/>
            <person name="Riley R."/>
            <person name="Lipzen A."/>
            <person name="Clum A."/>
            <person name="Drula E."/>
            <person name="Henrissat B."/>
            <person name="Kohler A."/>
            <person name="Grigoriev I.V."/>
            <person name="Martin F.M."/>
            <person name="Hacquard S."/>
        </authorList>
    </citation>
    <scope>NUCLEOTIDE SEQUENCE</scope>
    <source>
        <strain evidence="2">MPI-SDFR-AT-0073</strain>
    </source>
</reference>
<feature type="region of interest" description="Disordered" evidence="1">
    <location>
        <begin position="154"/>
        <end position="184"/>
    </location>
</feature>
<gene>
    <name evidence="2" type="ORF">BKA67DRAFT_547062</name>
</gene>
<evidence type="ECO:0000313" key="3">
    <source>
        <dbReference type="Proteomes" id="UP000758603"/>
    </source>
</evidence>
<dbReference type="GeneID" id="70130321"/>
<feature type="compositionally biased region" description="Basic and acidic residues" evidence="1">
    <location>
        <begin position="315"/>
        <end position="328"/>
    </location>
</feature>
<feature type="region of interest" description="Disordered" evidence="1">
    <location>
        <begin position="304"/>
        <end position="328"/>
    </location>
</feature>
<proteinExistence type="predicted"/>
<protein>
    <submittedName>
        <fullName evidence="2">Uncharacterized protein</fullName>
    </submittedName>
</protein>
<feature type="region of interest" description="Disordered" evidence="1">
    <location>
        <begin position="428"/>
        <end position="459"/>
    </location>
</feature>
<feature type="region of interest" description="Disordered" evidence="1">
    <location>
        <begin position="107"/>
        <end position="127"/>
    </location>
</feature>
<dbReference type="OrthoDB" id="5343576at2759"/>
<feature type="region of interest" description="Disordered" evidence="1">
    <location>
        <begin position="355"/>
        <end position="392"/>
    </location>
</feature>
<dbReference type="Proteomes" id="UP000758603">
    <property type="component" value="Unassembled WGS sequence"/>
</dbReference>
<evidence type="ECO:0000313" key="2">
    <source>
        <dbReference type="EMBL" id="KAH6660158.1"/>
    </source>
</evidence>
<evidence type="ECO:0000256" key="1">
    <source>
        <dbReference type="SAM" id="MobiDB-lite"/>
    </source>
</evidence>
<dbReference type="EMBL" id="JAGPXC010000001">
    <property type="protein sequence ID" value="KAH6660158.1"/>
    <property type="molecule type" value="Genomic_DNA"/>
</dbReference>
<feature type="compositionally biased region" description="Low complexity" evidence="1">
    <location>
        <begin position="429"/>
        <end position="445"/>
    </location>
</feature>